<protein>
    <recommendedName>
        <fullName evidence="8">Aminotransferase</fullName>
        <ecNumber evidence="8">2.6.1.-</ecNumber>
    </recommendedName>
</protein>
<proteinExistence type="inferred from homology"/>
<accession>A0A840VBF7</accession>
<evidence type="ECO:0000256" key="5">
    <source>
        <dbReference type="ARBA" id="ARBA00022679"/>
    </source>
</evidence>
<gene>
    <name evidence="10" type="ORF">HNP71_001195</name>
</gene>
<dbReference type="InterPro" id="IPR015422">
    <property type="entry name" value="PyrdxlP-dep_Trfase_small"/>
</dbReference>
<dbReference type="Proteomes" id="UP000553706">
    <property type="component" value="Unassembled WGS sequence"/>
</dbReference>
<evidence type="ECO:0000256" key="8">
    <source>
        <dbReference type="RuleBase" id="RU000481"/>
    </source>
</evidence>
<evidence type="ECO:0000256" key="3">
    <source>
        <dbReference type="ARBA" id="ARBA00011738"/>
    </source>
</evidence>
<evidence type="ECO:0000256" key="4">
    <source>
        <dbReference type="ARBA" id="ARBA00022576"/>
    </source>
</evidence>
<feature type="domain" description="Aminotransferase class I/classII large" evidence="9">
    <location>
        <begin position="32"/>
        <end position="392"/>
    </location>
</feature>
<dbReference type="InterPro" id="IPR015424">
    <property type="entry name" value="PyrdxlP-dep_Trfase"/>
</dbReference>
<dbReference type="Pfam" id="PF00155">
    <property type="entry name" value="Aminotran_1_2"/>
    <property type="match status" value="1"/>
</dbReference>
<comment type="catalytic activity">
    <reaction evidence="7">
        <text>L-aspartate + 2-oxoglutarate = oxaloacetate + L-glutamate</text>
        <dbReference type="Rhea" id="RHEA:21824"/>
        <dbReference type="ChEBI" id="CHEBI:16452"/>
        <dbReference type="ChEBI" id="CHEBI:16810"/>
        <dbReference type="ChEBI" id="CHEBI:29985"/>
        <dbReference type="ChEBI" id="CHEBI:29991"/>
        <dbReference type="EC" id="2.6.1.1"/>
    </reaction>
</comment>
<dbReference type="PROSITE" id="PS00105">
    <property type="entry name" value="AA_TRANSFER_CLASS_1"/>
    <property type="match status" value="1"/>
</dbReference>
<dbReference type="Gene3D" id="3.90.1150.10">
    <property type="entry name" value="Aspartate Aminotransferase, domain 1"/>
    <property type="match status" value="1"/>
</dbReference>
<evidence type="ECO:0000313" key="10">
    <source>
        <dbReference type="EMBL" id="MBB5372944.1"/>
    </source>
</evidence>
<reference evidence="10 11" key="1">
    <citation type="submission" date="2020-08" db="EMBL/GenBank/DDBJ databases">
        <title>Genomic Encyclopedia of Type Strains, Phase IV (KMG-IV): sequencing the most valuable type-strain genomes for metagenomic binning, comparative biology and taxonomic classification.</title>
        <authorList>
            <person name="Goeker M."/>
        </authorList>
    </citation>
    <scope>NUCLEOTIDE SEQUENCE [LARGE SCALE GENOMIC DNA]</scope>
    <source>
        <strain evidence="10 11">DSM 27026</strain>
    </source>
</reference>
<evidence type="ECO:0000256" key="1">
    <source>
        <dbReference type="ARBA" id="ARBA00001933"/>
    </source>
</evidence>
<dbReference type="CDD" id="cd00609">
    <property type="entry name" value="AAT_like"/>
    <property type="match status" value="1"/>
</dbReference>
<dbReference type="EMBL" id="JACHFJ010000003">
    <property type="protein sequence ID" value="MBB5372944.1"/>
    <property type="molecule type" value="Genomic_DNA"/>
</dbReference>
<name>A0A840VBF7_9PROT</name>
<keyword evidence="11" id="KW-1185">Reference proteome</keyword>
<evidence type="ECO:0000256" key="6">
    <source>
        <dbReference type="ARBA" id="ARBA00022898"/>
    </source>
</evidence>
<dbReference type="SUPFAM" id="SSF53383">
    <property type="entry name" value="PLP-dependent transferases"/>
    <property type="match status" value="1"/>
</dbReference>
<comment type="similarity">
    <text evidence="2 8">Belongs to the class-I pyridoxal-phosphate-dependent aminotransferase family.</text>
</comment>
<dbReference type="GO" id="GO:0004069">
    <property type="term" value="F:L-aspartate:2-oxoglutarate aminotransferase activity"/>
    <property type="evidence" value="ECO:0007669"/>
    <property type="project" value="UniProtKB-EC"/>
</dbReference>
<dbReference type="PANTHER" id="PTHR46383:SF1">
    <property type="entry name" value="ASPARTATE AMINOTRANSFERASE"/>
    <property type="match status" value="1"/>
</dbReference>
<dbReference type="InterPro" id="IPR015421">
    <property type="entry name" value="PyrdxlP-dep_Trfase_major"/>
</dbReference>
<dbReference type="GO" id="GO:0030170">
    <property type="term" value="F:pyridoxal phosphate binding"/>
    <property type="evidence" value="ECO:0007669"/>
    <property type="project" value="InterPro"/>
</dbReference>
<dbReference type="InterPro" id="IPR004839">
    <property type="entry name" value="Aminotransferase_I/II_large"/>
</dbReference>
<organism evidence="10 11">
    <name type="scientific">Acidocella aromatica</name>
    <dbReference type="NCBI Taxonomy" id="1303579"/>
    <lineage>
        <taxon>Bacteria</taxon>
        <taxon>Pseudomonadati</taxon>
        <taxon>Pseudomonadota</taxon>
        <taxon>Alphaproteobacteria</taxon>
        <taxon>Acetobacterales</taxon>
        <taxon>Acidocellaceae</taxon>
        <taxon>Acidocella</taxon>
    </lineage>
</organism>
<comment type="caution">
    <text evidence="10">The sequence shown here is derived from an EMBL/GenBank/DDBJ whole genome shotgun (WGS) entry which is preliminary data.</text>
</comment>
<dbReference type="InterPro" id="IPR050596">
    <property type="entry name" value="AspAT/PAT-like"/>
</dbReference>
<dbReference type="EC" id="2.6.1.-" evidence="8"/>
<comment type="cofactor">
    <cofactor evidence="1 8">
        <name>pyridoxal 5'-phosphate</name>
        <dbReference type="ChEBI" id="CHEBI:597326"/>
    </cofactor>
</comment>
<evidence type="ECO:0000256" key="2">
    <source>
        <dbReference type="ARBA" id="ARBA00007441"/>
    </source>
</evidence>
<dbReference type="GO" id="GO:0006520">
    <property type="term" value="P:amino acid metabolic process"/>
    <property type="evidence" value="ECO:0007669"/>
    <property type="project" value="InterPro"/>
</dbReference>
<evidence type="ECO:0000313" key="11">
    <source>
        <dbReference type="Proteomes" id="UP000553706"/>
    </source>
</evidence>
<sequence>MTKFAARVERTELAATMAMAARARALRAEGHDVISLSLGEPDFPTPERVVQAAHEAALRGETKYPPLGGTEALRSAVAEKFHREHGMKIRPADVLVTNGGKQAIFNVLMSLTERGDEVIIPAPAWAGYEQTVNFAGAKPVFVPCPQEDGFMLQPQALERAITSRTKLLLLNYPNNPSGAACTEAQLKAIAEVLRVYPHVWVLSDDIYEHLLFDGRKHATLLAAAPDLADRIVTVSGVSKTYAMTGWRVGWCFGPAEIIKPCTVVQATATSGVSSVGQAAALAALTGPQDFLAERAAAYQTRRDIVVAALNAVPGFACHQPEGAFYVFPSIKGCLGKTTPGGRKLATDSDFTMALLEETHTGVVQGSAFAMPGHIRISTATSEAVLAKACARIAEFAAALR</sequence>
<evidence type="ECO:0000256" key="7">
    <source>
        <dbReference type="ARBA" id="ARBA00049185"/>
    </source>
</evidence>
<dbReference type="AlphaFoldDB" id="A0A840VBF7"/>
<keyword evidence="4 8" id="KW-0032">Aminotransferase</keyword>
<comment type="subunit">
    <text evidence="3">Homodimer.</text>
</comment>
<dbReference type="Gene3D" id="3.40.640.10">
    <property type="entry name" value="Type I PLP-dependent aspartate aminotransferase-like (Major domain)"/>
    <property type="match status" value="1"/>
</dbReference>
<dbReference type="FunFam" id="3.40.640.10:FF:000033">
    <property type="entry name" value="Aspartate aminotransferase"/>
    <property type="match status" value="1"/>
</dbReference>
<evidence type="ECO:0000259" key="9">
    <source>
        <dbReference type="Pfam" id="PF00155"/>
    </source>
</evidence>
<dbReference type="InterPro" id="IPR004838">
    <property type="entry name" value="NHTrfase_class1_PyrdxlP-BS"/>
</dbReference>
<keyword evidence="6" id="KW-0663">Pyridoxal phosphate</keyword>
<dbReference type="RefSeq" id="WP_183265953.1">
    <property type="nucleotide sequence ID" value="NZ_JACHFJ010000003.1"/>
</dbReference>
<keyword evidence="5 8" id="KW-0808">Transferase</keyword>
<dbReference type="PANTHER" id="PTHR46383">
    <property type="entry name" value="ASPARTATE AMINOTRANSFERASE"/>
    <property type="match status" value="1"/>
</dbReference>